<dbReference type="AlphaFoldDB" id="A0A8X6TI11"/>
<evidence type="ECO:0000313" key="1">
    <source>
        <dbReference type="EMBL" id="GFT16657.1"/>
    </source>
</evidence>
<gene>
    <name evidence="1" type="ORF">NPIL_239721</name>
</gene>
<accession>A0A8X6TI11</accession>
<sequence length="109" mass="12959">MEKDALKTKEYEWKIEQNMLKTEKDIFKTERNMIKTERDGLLTENARLRRDLRSLAQMISDVITRFLTWVSNHELPMERTAVFLLMFPKTFLKITGFESTLERNGSKDA</sequence>
<protein>
    <submittedName>
        <fullName evidence="1">Uncharacterized protein</fullName>
    </submittedName>
</protein>
<comment type="caution">
    <text evidence="1">The sequence shown here is derived from an EMBL/GenBank/DDBJ whole genome shotgun (WGS) entry which is preliminary data.</text>
</comment>
<dbReference type="EMBL" id="BMAW01058510">
    <property type="protein sequence ID" value="GFT16657.1"/>
    <property type="molecule type" value="Genomic_DNA"/>
</dbReference>
<keyword evidence="2" id="KW-1185">Reference proteome</keyword>
<name>A0A8X6TI11_NEPPI</name>
<organism evidence="1 2">
    <name type="scientific">Nephila pilipes</name>
    <name type="common">Giant wood spider</name>
    <name type="synonym">Nephila maculata</name>
    <dbReference type="NCBI Taxonomy" id="299642"/>
    <lineage>
        <taxon>Eukaryota</taxon>
        <taxon>Metazoa</taxon>
        <taxon>Ecdysozoa</taxon>
        <taxon>Arthropoda</taxon>
        <taxon>Chelicerata</taxon>
        <taxon>Arachnida</taxon>
        <taxon>Araneae</taxon>
        <taxon>Araneomorphae</taxon>
        <taxon>Entelegynae</taxon>
        <taxon>Araneoidea</taxon>
        <taxon>Nephilidae</taxon>
        <taxon>Nephila</taxon>
    </lineage>
</organism>
<proteinExistence type="predicted"/>
<dbReference type="Proteomes" id="UP000887013">
    <property type="component" value="Unassembled WGS sequence"/>
</dbReference>
<evidence type="ECO:0000313" key="2">
    <source>
        <dbReference type="Proteomes" id="UP000887013"/>
    </source>
</evidence>
<reference evidence="1" key="1">
    <citation type="submission" date="2020-08" db="EMBL/GenBank/DDBJ databases">
        <title>Multicomponent nature underlies the extraordinary mechanical properties of spider dragline silk.</title>
        <authorList>
            <person name="Kono N."/>
            <person name="Nakamura H."/>
            <person name="Mori M."/>
            <person name="Yoshida Y."/>
            <person name="Ohtoshi R."/>
            <person name="Malay A.D."/>
            <person name="Moran D.A.P."/>
            <person name="Tomita M."/>
            <person name="Numata K."/>
            <person name="Arakawa K."/>
        </authorList>
    </citation>
    <scope>NUCLEOTIDE SEQUENCE</scope>
</reference>
<dbReference type="OrthoDB" id="10255522at2759"/>